<dbReference type="EC" id="2.3.1.274" evidence="8 10"/>
<dbReference type="InterPro" id="IPR012281">
    <property type="entry name" value="Phospholipid_synth_PlsX-like"/>
</dbReference>
<evidence type="ECO:0000256" key="6">
    <source>
        <dbReference type="ARBA" id="ARBA00023209"/>
    </source>
</evidence>
<dbReference type="HOGENOM" id="CLU_039379_1_0_5"/>
<dbReference type="OrthoDB" id="9806408at2"/>
<keyword evidence="7 10" id="KW-1208">Phospholipid metabolism</keyword>
<dbReference type="eggNOG" id="COG0416">
    <property type="taxonomic scope" value="Bacteria"/>
</dbReference>
<evidence type="ECO:0000313" key="12">
    <source>
        <dbReference type="Proteomes" id="UP000001494"/>
    </source>
</evidence>
<dbReference type="KEGG" id="zmm:Zmob_1270"/>
<dbReference type="RefSeq" id="WP_012817606.1">
    <property type="nucleotide sequence ID" value="NC_017262.1"/>
</dbReference>
<dbReference type="SUPFAM" id="SSF53659">
    <property type="entry name" value="Isocitrate/Isopropylmalate dehydrogenase-like"/>
    <property type="match status" value="1"/>
</dbReference>
<keyword evidence="3 10" id="KW-0444">Lipid biosynthesis</keyword>
<proteinExistence type="inferred from homology"/>
<evidence type="ECO:0000256" key="10">
    <source>
        <dbReference type="HAMAP-Rule" id="MF_00019"/>
    </source>
</evidence>
<dbReference type="NCBIfam" id="TIGR00182">
    <property type="entry name" value="plsX"/>
    <property type="match status" value="1"/>
</dbReference>
<dbReference type="UniPathway" id="UPA00085"/>
<dbReference type="AlphaFoldDB" id="A0A0H3G7H1"/>
<organism evidence="11 12">
    <name type="scientific">Zymomonas mobilis subsp. mobilis (strain ATCC 10988 / DSM 424 / LMG 404 / NCIMB 8938 / NRRL B-806 / ZM1)</name>
    <dbReference type="NCBI Taxonomy" id="555217"/>
    <lineage>
        <taxon>Bacteria</taxon>
        <taxon>Pseudomonadati</taxon>
        <taxon>Pseudomonadota</taxon>
        <taxon>Alphaproteobacteria</taxon>
        <taxon>Sphingomonadales</taxon>
        <taxon>Zymomonadaceae</taxon>
        <taxon>Zymomonas</taxon>
    </lineage>
</organism>
<comment type="similarity">
    <text evidence="10">Belongs to the PlsX family.</text>
</comment>
<protein>
    <recommendedName>
        <fullName evidence="8 10">Phosphate acyltransferase</fullName>
        <ecNumber evidence="8 10">2.3.1.274</ecNumber>
    </recommendedName>
    <alternativeName>
        <fullName evidence="10">Acyl-ACP phosphotransacylase</fullName>
    </alternativeName>
    <alternativeName>
        <fullName evidence="10">Acyl-[acyl-carrier-protein]--phosphate acyltransferase</fullName>
    </alternativeName>
    <alternativeName>
        <fullName evidence="10">Phosphate-acyl-ACP acyltransferase</fullName>
    </alternativeName>
</protein>
<dbReference type="PIRSF" id="PIRSF002465">
    <property type="entry name" value="Phsphlp_syn_PlsX"/>
    <property type="match status" value="1"/>
</dbReference>
<dbReference type="GO" id="GO:0006633">
    <property type="term" value="P:fatty acid biosynthetic process"/>
    <property type="evidence" value="ECO:0007669"/>
    <property type="project" value="UniProtKB-UniRule"/>
</dbReference>
<evidence type="ECO:0000256" key="3">
    <source>
        <dbReference type="ARBA" id="ARBA00022516"/>
    </source>
</evidence>
<dbReference type="EMBL" id="CP002850">
    <property type="protein sequence ID" value="AEH63096.1"/>
    <property type="molecule type" value="Genomic_DNA"/>
</dbReference>
<evidence type="ECO:0000256" key="4">
    <source>
        <dbReference type="ARBA" id="ARBA00022679"/>
    </source>
</evidence>
<comment type="subunit">
    <text evidence="9 10">Homodimer. Probably interacts with PlsY.</text>
</comment>
<evidence type="ECO:0000256" key="8">
    <source>
        <dbReference type="ARBA" id="ARBA00024069"/>
    </source>
</evidence>
<evidence type="ECO:0000256" key="2">
    <source>
        <dbReference type="ARBA" id="ARBA00022490"/>
    </source>
</evidence>
<keyword evidence="2 10" id="KW-0963">Cytoplasm</keyword>
<keyword evidence="5 10" id="KW-0443">Lipid metabolism</keyword>
<dbReference type="GO" id="GO:0008654">
    <property type="term" value="P:phospholipid biosynthetic process"/>
    <property type="evidence" value="ECO:0007669"/>
    <property type="project" value="UniProtKB-KW"/>
</dbReference>
<accession>A0A0H3G7H1</accession>
<comment type="catalytic activity">
    <reaction evidence="1 10">
        <text>a fatty acyl-[ACP] + phosphate = an acyl phosphate + holo-[ACP]</text>
        <dbReference type="Rhea" id="RHEA:42292"/>
        <dbReference type="Rhea" id="RHEA-COMP:9685"/>
        <dbReference type="Rhea" id="RHEA-COMP:14125"/>
        <dbReference type="ChEBI" id="CHEBI:43474"/>
        <dbReference type="ChEBI" id="CHEBI:59918"/>
        <dbReference type="ChEBI" id="CHEBI:64479"/>
        <dbReference type="ChEBI" id="CHEBI:138651"/>
        <dbReference type="EC" id="2.3.1.274"/>
    </reaction>
</comment>
<dbReference type="HAMAP" id="MF_00019">
    <property type="entry name" value="PlsX"/>
    <property type="match status" value="1"/>
</dbReference>
<comment type="pathway">
    <text evidence="10">Lipid metabolism; phospholipid metabolism.</text>
</comment>
<evidence type="ECO:0000256" key="7">
    <source>
        <dbReference type="ARBA" id="ARBA00023264"/>
    </source>
</evidence>
<name>A0A0H3G7H1_ZYMMA</name>
<evidence type="ECO:0000256" key="1">
    <source>
        <dbReference type="ARBA" id="ARBA00001232"/>
    </source>
</evidence>
<dbReference type="GO" id="GO:0043811">
    <property type="term" value="F:phosphate:acyl-[acyl carrier protein] acyltransferase activity"/>
    <property type="evidence" value="ECO:0007669"/>
    <property type="project" value="UniProtKB-UniRule"/>
</dbReference>
<dbReference type="PANTHER" id="PTHR30100">
    <property type="entry name" value="FATTY ACID/PHOSPHOLIPID SYNTHESIS PROTEIN PLSX"/>
    <property type="match status" value="1"/>
</dbReference>
<reference evidence="11 12" key="1">
    <citation type="journal article" date="2011" name="J. Bacteriol.">
        <title>Genome sequence of the ethanol-producing Zymomonas mobilis subsp. mobilis lectotype strain ATCC 10988.</title>
        <authorList>
            <person name="Pappas K.M."/>
            <person name="Kouvelis V.N."/>
            <person name="Saunders E."/>
            <person name="Brettin T.S."/>
            <person name="Bruce D."/>
            <person name="Detter C."/>
            <person name="Balakireva M."/>
            <person name="Han C.S."/>
            <person name="Savvakis G."/>
            <person name="Kyrpides N.C."/>
            <person name="Typas M.A."/>
        </authorList>
    </citation>
    <scope>NUCLEOTIDE SEQUENCE [LARGE SCALE GENOMIC DNA]</scope>
    <source>
        <strain evidence="12">ATCC 10988 / DSM 424 / CCUG 17860 / LMG 404 / NCIMB 8938 / NRRL B-806 / ZM1</strain>
    </source>
</reference>
<dbReference type="GO" id="GO:0005737">
    <property type="term" value="C:cytoplasm"/>
    <property type="evidence" value="ECO:0007669"/>
    <property type="project" value="UniProtKB-SubCell"/>
</dbReference>
<evidence type="ECO:0000256" key="5">
    <source>
        <dbReference type="ARBA" id="ARBA00023098"/>
    </source>
</evidence>
<comment type="function">
    <text evidence="10">Catalyzes the reversible formation of acyl-phosphate (acyl-PO(4)) from acyl-[acyl-carrier-protein] (acyl-ACP). This enzyme utilizes acyl-ACP as fatty acyl donor, but not acyl-CoA.</text>
</comment>
<keyword evidence="4 10" id="KW-0808">Transferase</keyword>
<evidence type="ECO:0000256" key="9">
    <source>
        <dbReference type="ARBA" id="ARBA00046608"/>
    </source>
</evidence>
<dbReference type="Gene3D" id="3.40.718.10">
    <property type="entry name" value="Isopropylmalate Dehydrogenase"/>
    <property type="match status" value="1"/>
</dbReference>
<evidence type="ECO:0000313" key="11">
    <source>
        <dbReference type="EMBL" id="AEH63096.1"/>
    </source>
</evidence>
<sequence>MMSKDQALIAVDAMGGDGGPRVVIAALALALSTDPDLRFRVYGDEALVRTQMDLFPELAPACTICPAPDVISGEEKPSLALRRARKSSMGMAISAVKTGEADAALSAGNTGALMAIAKLYLRMMRGIDRPALTTILPTLGKNGVVMLDLGANTECDMRNLVQFAVMGAVYAQSAMGIPCPRLSLLNIGTEEMKGTEDLRAAAALLRQTEQTAFQYTGFIESDRIGQGDADVIVTDGFSGNIALKTIEGTARFITNLLRRAFSSSLRSKLGFLLSKPAFRLFRVYLDPNNHNGAIFLGLNGIVVKSHGNANVSGIAQAVHLTAKLVRSNLVNCIADDLDMFFSQASNKELQA</sequence>
<gene>
    <name evidence="10" type="primary">plsX</name>
    <name evidence="11" type="ordered locus">Zmob_1270</name>
</gene>
<dbReference type="Pfam" id="PF02504">
    <property type="entry name" value="FA_synthesis"/>
    <property type="match status" value="1"/>
</dbReference>
<dbReference type="PANTHER" id="PTHR30100:SF1">
    <property type="entry name" value="PHOSPHATE ACYLTRANSFERASE"/>
    <property type="match status" value="1"/>
</dbReference>
<comment type="subcellular location">
    <subcellularLocation>
        <location evidence="10">Cytoplasm</location>
    </subcellularLocation>
    <text evidence="10">Associated with the membrane possibly through PlsY.</text>
</comment>
<dbReference type="InterPro" id="IPR003664">
    <property type="entry name" value="FA_synthesis"/>
</dbReference>
<dbReference type="Proteomes" id="UP000001494">
    <property type="component" value="Chromosome"/>
</dbReference>
<keyword evidence="6 10" id="KW-0594">Phospholipid biosynthesis</keyword>